<feature type="compositionally biased region" description="Low complexity" evidence="4">
    <location>
        <begin position="51"/>
        <end position="70"/>
    </location>
</feature>
<comment type="similarity">
    <text evidence="1">Belongs to the peptidase C48 family.</text>
</comment>
<keyword evidence="2" id="KW-0645">Protease</keyword>
<evidence type="ECO:0000256" key="1">
    <source>
        <dbReference type="ARBA" id="ARBA00005234"/>
    </source>
</evidence>
<dbReference type="InterPro" id="IPR038765">
    <property type="entry name" value="Papain-like_cys_pep_sf"/>
</dbReference>
<dbReference type="InterPro" id="IPR003653">
    <property type="entry name" value="Peptidase_C48_C"/>
</dbReference>
<reference evidence="6 7" key="1">
    <citation type="submission" date="2024-03" db="EMBL/GenBank/DDBJ databases">
        <title>Aureococcus anophagefferens CCMP1851 and Kratosvirus quantuckense: Draft genome of a second virus-susceptible host strain in the model system.</title>
        <authorList>
            <person name="Chase E."/>
            <person name="Truchon A.R."/>
            <person name="Schepens W."/>
            <person name="Wilhelm S.W."/>
        </authorList>
    </citation>
    <scope>NUCLEOTIDE SEQUENCE [LARGE SCALE GENOMIC DNA]</scope>
    <source>
        <strain evidence="6 7">CCMP1851</strain>
    </source>
</reference>
<keyword evidence="7" id="KW-1185">Reference proteome</keyword>
<dbReference type="EMBL" id="JBBJCI010000225">
    <property type="protein sequence ID" value="KAK7239215.1"/>
    <property type="molecule type" value="Genomic_DNA"/>
</dbReference>
<evidence type="ECO:0000256" key="2">
    <source>
        <dbReference type="ARBA" id="ARBA00022670"/>
    </source>
</evidence>
<evidence type="ECO:0000256" key="3">
    <source>
        <dbReference type="ARBA" id="ARBA00022801"/>
    </source>
</evidence>
<accession>A0ABR1FV21</accession>
<dbReference type="PROSITE" id="PS50600">
    <property type="entry name" value="ULP_PROTEASE"/>
    <property type="match status" value="1"/>
</dbReference>
<dbReference type="Pfam" id="PF02902">
    <property type="entry name" value="Peptidase_C48"/>
    <property type="match status" value="1"/>
</dbReference>
<feature type="region of interest" description="Disordered" evidence="4">
    <location>
        <begin position="1"/>
        <end position="96"/>
    </location>
</feature>
<dbReference type="PANTHER" id="PTHR47764">
    <property type="entry name" value="UBIQUITIN-LIKE-SPECIFIC PROTEASE 2B-RELATED"/>
    <property type="match status" value="1"/>
</dbReference>
<protein>
    <submittedName>
        <fullName evidence="6">Small ubiquitin-like modifier deconjugating peptidase</fullName>
    </submittedName>
</protein>
<gene>
    <name evidence="6" type="ORF">SO694_00024347</name>
</gene>
<organism evidence="6 7">
    <name type="scientific">Aureococcus anophagefferens</name>
    <name type="common">Harmful bloom alga</name>
    <dbReference type="NCBI Taxonomy" id="44056"/>
    <lineage>
        <taxon>Eukaryota</taxon>
        <taxon>Sar</taxon>
        <taxon>Stramenopiles</taxon>
        <taxon>Ochrophyta</taxon>
        <taxon>Pelagophyceae</taxon>
        <taxon>Pelagomonadales</taxon>
        <taxon>Pelagomonadaceae</taxon>
        <taxon>Aureococcus</taxon>
    </lineage>
</organism>
<feature type="region of interest" description="Disordered" evidence="4">
    <location>
        <begin position="118"/>
        <end position="182"/>
    </location>
</feature>
<feature type="region of interest" description="Disordered" evidence="4">
    <location>
        <begin position="471"/>
        <end position="510"/>
    </location>
</feature>
<evidence type="ECO:0000259" key="5">
    <source>
        <dbReference type="PROSITE" id="PS50600"/>
    </source>
</evidence>
<keyword evidence="3" id="KW-0378">Hydrolase</keyword>
<proteinExistence type="inferred from homology"/>
<evidence type="ECO:0000256" key="4">
    <source>
        <dbReference type="SAM" id="MobiDB-lite"/>
    </source>
</evidence>
<feature type="compositionally biased region" description="Basic and acidic residues" evidence="4">
    <location>
        <begin position="625"/>
        <end position="637"/>
    </location>
</feature>
<feature type="domain" description="Ubiquitin-like protease family profile" evidence="5">
    <location>
        <begin position="186"/>
        <end position="400"/>
    </location>
</feature>
<sequence>MELIQDFGPSDPPGQAQTFGLTGAGSLNGGAKKRGRGSGGPKTLFANKINASQSPSSARPSPRPAAPAAKIPKKAARPAAPARPPAEARARDADCESQEAVLGLLDTLEEIDVARADDVDGGRRPGAFADEGFGPPPRASRPTKAGRQQRGPGARDSQIHLPAASPWLPRNEPGAQGARSARGARIVVTRGDVDRLEPDEFLNDNLVDLYVKVLVADAARSRLAAREGFDAARLGSEVHAFSSHFFTKLQEEGLRAPDGKDRAYDRHLHWSLAIVCHPGALVRVVRDRIAREEEEAEERARGEDDDESDAPARIDARAVGRAPPPAPCIIFMDSLKMHSAPKVERFLRAFLELEWAKRKPDEPELKLKLKVDLPLVVPKVPMQTNSCDCGVYVLRYAEEFLSRAVGAAPTVAVTEAAVDDKFAAHDGAAWFTAAGRGHARGDLKAAAGDLAVAASASAELSASDGADPLRGAAVASRAGGRPERREERPVDGRGLGHAEREVALGQGPAEERVVEGERVAGRDHRTQPASTASYWRFADGESPSGQGQNTAACMTAWRGAARRAGPAASRRAKGGAAAGDGGVAAERAGDAVADVDAAVAAAAVGGEERPRPVRVAARAAASALRPERAARAGHEPGPESCHARPGIG</sequence>
<evidence type="ECO:0000313" key="6">
    <source>
        <dbReference type="EMBL" id="KAK7239215.1"/>
    </source>
</evidence>
<feature type="compositionally biased region" description="Basic and acidic residues" evidence="4">
    <location>
        <begin position="480"/>
        <end position="502"/>
    </location>
</feature>
<dbReference type="PANTHER" id="PTHR47764:SF2">
    <property type="entry name" value="UBIQUITIN-LIKE PROTEASE FAMILY PROFILE DOMAIN-CONTAINING PROTEIN"/>
    <property type="match status" value="1"/>
</dbReference>
<dbReference type="SUPFAM" id="SSF54001">
    <property type="entry name" value="Cysteine proteinases"/>
    <property type="match status" value="1"/>
</dbReference>
<name>A0ABR1FV21_AURAN</name>
<feature type="region of interest" description="Disordered" evidence="4">
    <location>
        <begin position="619"/>
        <end position="648"/>
    </location>
</feature>
<dbReference type="Gene3D" id="3.40.395.10">
    <property type="entry name" value="Adenoviral Proteinase, Chain A"/>
    <property type="match status" value="1"/>
</dbReference>
<dbReference type="Proteomes" id="UP001363151">
    <property type="component" value="Unassembled WGS sequence"/>
</dbReference>
<comment type="caution">
    <text evidence="6">The sequence shown here is derived from an EMBL/GenBank/DDBJ whole genome shotgun (WGS) entry which is preliminary data.</text>
</comment>
<evidence type="ECO:0000313" key="7">
    <source>
        <dbReference type="Proteomes" id="UP001363151"/>
    </source>
</evidence>